<dbReference type="OrthoDB" id="2426273at2759"/>
<protein>
    <recommendedName>
        <fullName evidence="3">HET domain protein</fullName>
    </recommendedName>
</protein>
<comment type="caution">
    <text evidence="1">The sequence shown here is derived from an EMBL/GenBank/DDBJ whole genome shotgun (WGS) entry which is preliminary data.</text>
</comment>
<organism evidence="1 2">
    <name type="scientific">Aspergillus hiratsukae</name>
    <dbReference type="NCBI Taxonomy" id="1194566"/>
    <lineage>
        <taxon>Eukaryota</taxon>
        <taxon>Fungi</taxon>
        <taxon>Dikarya</taxon>
        <taxon>Ascomycota</taxon>
        <taxon>Pezizomycotina</taxon>
        <taxon>Eurotiomycetes</taxon>
        <taxon>Eurotiomycetidae</taxon>
        <taxon>Eurotiales</taxon>
        <taxon>Aspergillaceae</taxon>
        <taxon>Aspergillus</taxon>
        <taxon>Aspergillus subgen. Fumigati</taxon>
    </lineage>
</organism>
<dbReference type="PANTHER" id="PTHR39596:SF4">
    <property type="entry name" value="HET DOMAIN PROTEIN (AFU_ORTHOLOGUE AFUA_3G03140)-RELATED"/>
    <property type="match status" value="1"/>
</dbReference>
<sequence length="830" mass="93610">MADLSVQSPWALSTAQVSAILDRDIYHPTETGSGSLPIELRFMRFGEIGEAGKYELLSMAKTKARIAQWCQNAFALLDPQNRDLGSHLERLDAMFSTLVTCSFQIHKRKLAKDDIVGKACVLLARLPSHPPELSFQYESKNGKSDPDSPWPVEYSCASPTVAGEIKGPRDRYTWTNLRVLSRPSTNVVRIALYLVMEPSAAFTLTSDYSDTIVSILNTVTDFCQSSATKADARSWFILQAFLWAAWQQTVMLQMWYDATRQLNVGYSFERHNHLISREIPSVMPGREIVERSRPTYMCKWAFELLRSDLSSVTQDFRRLFEIYELHFGDREPRCNLADGRCRPRLCDGKAPGNCQRFVSEGVQIQAAHDFECPGSACGSLIWDEQSYRSIKGARAVCLEATDEQYIRYRPVTSETMAVSHVWSHGQGGRPETGFNKCLHRRYTALARCFDCTSYWMDTPCIPTNDELRDEAIGQINSNFINSKITLLVDRDLMEIDIHPLTLQAEEAILATLVVCDWNVRAWTLLEGMRGRLKLHILCKDNRVIALVDVLSDVLSKSSLALVSPCLAIQHYTPTQNQHSQFLEEEPVTTEQATCLLNHRHATKDRDVTMIWSLVCGSNKVVKTAADFWRSTVGQPLATGFLVSSAPRIKGRGLSWAPSRPNLLPPTAGTPDGKQYPAFDGQNSVAGRIVAEGFRAEWLICPIRRSKALPMWFSLYTYADANSGFDAYYKIYNGGANSKMDLRSLLKLRSVIAPLLKQYRWVGLLLPALRERLSSGAASPPQPFLYQGEAKGPLLVVVASNKEDEWEWQFVHEWDITFQLPEFSLEELLIV</sequence>
<proteinExistence type="predicted"/>
<keyword evidence="2" id="KW-1185">Reference proteome</keyword>
<evidence type="ECO:0000313" key="1">
    <source>
        <dbReference type="EMBL" id="KAF7115485.1"/>
    </source>
</evidence>
<dbReference type="PANTHER" id="PTHR39596">
    <property type="match status" value="1"/>
</dbReference>
<dbReference type="EMBL" id="JACBAD010002114">
    <property type="protein sequence ID" value="KAF7115485.1"/>
    <property type="molecule type" value="Genomic_DNA"/>
</dbReference>
<reference evidence="1" key="1">
    <citation type="submission" date="2020-06" db="EMBL/GenBank/DDBJ databases">
        <title>Draft genome sequences of strains closely related to Aspergillus parafelis and Aspergillus hiratsukae.</title>
        <authorList>
            <person name="Dos Santos R.A.C."/>
            <person name="Rivero-Menendez O."/>
            <person name="Steenwyk J.L."/>
            <person name="Mead M.E."/>
            <person name="Goldman G.H."/>
            <person name="Alastruey-Izquierdo A."/>
            <person name="Rokas A."/>
        </authorList>
    </citation>
    <scope>NUCLEOTIDE SEQUENCE</scope>
    <source>
        <strain evidence="1">CNM-CM5793</strain>
    </source>
</reference>
<evidence type="ECO:0000313" key="2">
    <source>
        <dbReference type="Proteomes" id="UP000630445"/>
    </source>
</evidence>
<dbReference type="AlphaFoldDB" id="A0A8H6P1I9"/>
<dbReference type="Proteomes" id="UP000630445">
    <property type="component" value="Unassembled WGS sequence"/>
</dbReference>
<evidence type="ECO:0008006" key="3">
    <source>
        <dbReference type="Google" id="ProtNLM"/>
    </source>
</evidence>
<gene>
    <name evidence="1" type="ORF">CNMCM5793_002443</name>
</gene>
<name>A0A8H6P1I9_9EURO</name>
<accession>A0A8H6P1I9</accession>